<feature type="non-terminal residue" evidence="1">
    <location>
        <position position="119"/>
    </location>
</feature>
<protein>
    <submittedName>
        <fullName evidence="1">Uncharacterized protein</fullName>
    </submittedName>
</protein>
<reference evidence="1 2" key="1">
    <citation type="journal article" date="2015" name="Nature">
        <title>rRNA introns, odd ribosomes, and small enigmatic genomes across a large radiation of phyla.</title>
        <authorList>
            <person name="Brown C.T."/>
            <person name="Hug L.A."/>
            <person name="Thomas B.C."/>
            <person name="Sharon I."/>
            <person name="Castelle C.J."/>
            <person name="Singh A."/>
            <person name="Wilkins M.J."/>
            <person name="Williams K.H."/>
            <person name="Banfield J.F."/>
        </authorList>
    </citation>
    <scope>NUCLEOTIDE SEQUENCE [LARGE SCALE GENOMIC DNA]</scope>
</reference>
<accession>A0A0G0W9N5</accession>
<dbReference type="EMBL" id="LBZO01000050">
    <property type="protein sequence ID" value="KKR71932.1"/>
    <property type="molecule type" value="Genomic_DNA"/>
</dbReference>
<dbReference type="AlphaFoldDB" id="A0A0G0W9N5"/>
<gene>
    <name evidence="1" type="ORF">UU16_C0050G0001</name>
</gene>
<name>A0A0G0W9N5_9BACT</name>
<evidence type="ECO:0000313" key="1">
    <source>
        <dbReference type="EMBL" id="KKR71932.1"/>
    </source>
</evidence>
<sequence length="119" mass="13023">MGASILEDLVKIGEVCPDSGFTLSALALMNLLDKTSDLYVDPLTEDQFMVSPGNKYELVFDLINGLDGSEGEIKNGELQIYNAKSPDTSLETVNNSIAENSFLHLLDYSLKGPTEDFKE</sequence>
<evidence type="ECO:0000313" key="2">
    <source>
        <dbReference type="Proteomes" id="UP000034013"/>
    </source>
</evidence>
<dbReference type="Proteomes" id="UP000034013">
    <property type="component" value="Unassembled WGS sequence"/>
</dbReference>
<organism evidence="1 2">
    <name type="scientific">Candidatus Woesebacteria bacterium GW2011_GWA2_40_7</name>
    <dbReference type="NCBI Taxonomy" id="1618562"/>
    <lineage>
        <taxon>Bacteria</taxon>
        <taxon>Candidatus Woeseibacteriota</taxon>
    </lineage>
</organism>
<comment type="caution">
    <text evidence="1">The sequence shown here is derived from an EMBL/GenBank/DDBJ whole genome shotgun (WGS) entry which is preliminary data.</text>
</comment>
<proteinExistence type="predicted"/>